<name>L5K7D5_PTEAL</name>
<dbReference type="Proteomes" id="UP000010552">
    <property type="component" value="Unassembled WGS sequence"/>
</dbReference>
<evidence type="ECO:0000256" key="1">
    <source>
        <dbReference type="SAM" id="MobiDB-lite"/>
    </source>
</evidence>
<protein>
    <submittedName>
        <fullName evidence="2">Uncharacterized protein</fullName>
    </submittedName>
</protein>
<accession>L5K7D5</accession>
<reference evidence="3" key="1">
    <citation type="journal article" date="2013" name="Science">
        <title>Comparative analysis of bat genomes provides insight into the evolution of flight and immunity.</title>
        <authorList>
            <person name="Zhang G."/>
            <person name="Cowled C."/>
            <person name="Shi Z."/>
            <person name="Huang Z."/>
            <person name="Bishop-Lilly K.A."/>
            <person name="Fang X."/>
            <person name="Wynne J.W."/>
            <person name="Xiong Z."/>
            <person name="Baker M.L."/>
            <person name="Zhao W."/>
            <person name="Tachedjian M."/>
            <person name="Zhu Y."/>
            <person name="Zhou P."/>
            <person name="Jiang X."/>
            <person name="Ng J."/>
            <person name="Yang L."/>
            <person name="Wu L."/>
            <person name="Xiao J."/>
            <person name="Feng Y."/>
            <person name="Chen Y."/>
            <person name="Sun X."/>
            <person name="Zhang Y."/>
            <person name="Marsh G.A."/>
            <person name="Crameri G."/>
            <person name="Broder C.C."/>
            <person name="Frey K.G."/>
            <person name="Wang L.F."/>
            <person name="Wang J."/>
        </authorList>
    </citation>
    <scope>NUCLEOTIDE SEQUENCE [LARGE SCALE GENOMIC DNA]</scope>
</reference>
<gene>
    <name evidence="2" type="ORF">PAL_GLEAN10013931</name>
</gene>
<feature type="compositionally biased region" description="Pro residues" evidence="1">
    <location>
        <begin position="174"/>
        <end position="194"/>
    </location>
</feature>
<dbReference type="AlphaFoldDB" id="L5K7D5"/>
<dbReference type="EMBL" id="KB030951">
    <property type="protein sequence ID" value="ELK07629.1"/>
    <property type="molecule type" value="Genomic_DNA"/>
</dbReference>
<organism evidence="2 3">
    <name type="scientific">Pteropus alecto</name>
    <name type="common">Black flying fox</name>
    <dbReference type="NCBI Taxonomy" id="9402"/>
    <lineage>
        <taxon>Eukaryota</taxon>
        <taxon>Metazoa</taxon>
        <taxon>Chordata</taxon>
        <taxon>Craniata</taxon>
        <taxon>Vertebrata</taxon>
        <taxon>Euteleostomi</taxon>
        <taxon>Mammalia</taxon>
        <taxon>Eutheria</taxon>
        <taxon>Laurasiatheria</taxon>
        <taxon>Chiroptera</taxon>
        <taxon>Yinpterochiroptera</taxon>
        <taxon>Pteropodoidea</taxon>
        <taxon>Pteropodidae</taxon>
        <taxon>Pteropodinae</taxon>
        <taxon>Pteropus</taxon>
    </lineage>
</organism>
<dbReference type="InParanoid" id="L5K7D5"/>
<sequence>MLSSMGVRRSQVPPVRLKPELAGARSFPGSPHPRERAPPTRLITIRRGRSNRVPSSIRAPSPLTVMALPGLPVDLRHRSTGLSAAGKDSKRLREAPTPQPAAATQPNLPGSDPLRSGDAGRSAAHPTQPNPAASPHLGERRGGPEPSGLSSEDAKGLGRGRQRGSNAACGALPAPTPLAPPAGPDAGGPAPPPKVRPRLRPGH</sequence>
<evidence type="ECO:0000313" key="2">
    <source>
        <dbReference type="EMBL" id="ELK07629.1"/>
    </source>
</evidence>
<feature type="region of interest" description="Disordered" evidence="1">
    <location>
        <begin position="1"/>
        <end position="64"/>
    </location>
</feature>
<keyword evidence="3" id="KW-1185">Reference proteome</keyword>
<feature type="region of interest" description="Disordered" evidence="1">
    <location>
        <begin position="77"/>
        <end position="203"/>
    </location>
</feature>
<evidence type="ECO:0000313" key="3">
    <source>
        <dbReference type="Proteomes" id="UP000010552"/>
    </source>
</evidence>
<proteinExistence type="predicted"/>